<organism evidence="1">
    <name type="scientific">marine sediment metagenome</name>
    <dbReference type="NCBI Taxonomy" id="412755"/>
    <lineage>
        <taxon>unclassified sequences</taxon>
        <taxon>metagenomes</taxon>
        <taxon>ecological metagenomes</taxon>
    </lineage>
</organism>
<proteinExistence type="predicted"/>
<protein>
    <submittedName>
        <fullName evidence="1">Uncharacterized protein</fullName>
    </submittedName>
</protein>
<reference evidence="1" key="1">
    <citation type="journal article" date="2014" name="Front. Microbiol.">
        <title>High frequency of phylogenetically diverse reductive dehalogenase-homologous genes in deep subseafloor sedimentary metagenomes.</title>
        <authorList>
            <person name="Kawai M."/>
            <person name="Futagami T."/>
            <person name="Toyoda A."/>
            <person name="Takaki Y."/>
            <person name="Nishi S."/>
            <person name="Hori S."/>
            <person name="Arai W."/>
            <person name="Tsubouchi T."/>
            <person name="Morono Y."/>
            <person name="Uchiyama I."/>
            <person name="Ito T."/>
            <person name="Fujiyama A."/>
            <person name="Inagaki F."/>
            <person name="Takami H."/>
        </authorList>
    </citation>
    <scope>NUCLEOTIDE SEQUENCE</scope>
    <source>
        <strain evidence="1">Expedition CK06-06</strain>
    </source>
</reference>
<name>X1FRN1_9ZZZZ</name>
<sequence length="43" mass="5505">RRTYFQNYRIGHKEQLKKIASKWYRKNRKRIKERDAKRKANLK</sequence>
<dbReference type="EMBL" id="BARU01022975">
    <property type="protein sequence ID" value="GAH48346.1"/>
    <property type="molecule type" value="Genomic_DNA"/>
</dbReference>
<evidence type="ECO:0000313" key="1">
    <source>
        <dbReference type="EMBL" id="GAH48346.1"/>
    </source>
</evidence>
<gene>
    <name evidence="1" type="ORF">S03H2_37331</name>
</gene>
<feature type="non-terminal residue" evidence="1">
    <location>
        <position position="1"/>
    </location>
</feature>
<accession>X1FRN1</accession>
<dbReference type="AlphaFoldDB" id="X1FRN1"/>
<comment type="caution">
    <text evidence="1">The sequence shown here is derived from an EMBL/GenBank/DDBJ whole genome shotgun (WGS) entry which is preliminary data.</text>
</comment>